<dbReference type="Pfam" id="PF02801">
    <property type="entry name" value="Ketoacyl-synt_C"/>
    <property type="match status" value="1"/>
</dbReference>
<feature type="compositionally biased region" description="Low complexity" evidence="6">
    <location>
        <begin position="1818"/>
        <end position="1828"/>
    </location>
</feature>
<dbReference type="SUPFAM" id="SSF53901">
    <property type="entry name" value="Thiolase-like"/>
    <property type="match status" value="1"/>
</dbReference>
<proteinExistence type="predicted"/>
<dbReference type="Pfam" id="PF00550">
    <property type="entry name" value="PP-binding"/>
    <property type="match status" value="3"/>
</dbReference>
<dbReference type="InterPro" id="IPR050091">
    <property type="entry name" value="PKS_NRPS_Biosynth_Enz"/>
</dbReference>
<dbReference type="PROSITE" id="PS50075">
    <property type="entry name" value="CARRIER"/>
    <property type="match status" value="3"/>
</dbReference>
<feature type="region of interest" description="Disordered" evidence="6">
    <location>
        <begin position="2804"/>
        <end position="2843"/>
    </location>
</feature>
<dbReference type="Pfam" id="PF16197">
    <property type="entry name" value="KAsynt_C_assoc"/>
    <property type="match status" value="1"/>
</dbReference>
<dbReference type="SMART" id="SM00824">
    <property type="entry name" value="PKS_TE"/>
    <property type="match status" value="1"/>
</dbReference>
<dbReference type="InterPro" id="IPR014030">
    <property type="entry name" value="Ketoacyl_synth_N"/>
</dbReference>
<dbReference type="InterPro" id="IPR016039">
    <property type="entry name" value="Thiolase-like"/>
</dbReference>
<feature type="compositionally biased region" description="Gly residues" evidence="6">
    <location>
        <begin position="877"/>
        <end position="894"/>
    </location>
</feature>
<keyword evidence="4" id="KW-0808">Transferase</keyword>
<dbReference type="CDD" id="cd00833">
    <property type="entry name" value="PKS"/>
    <property type="match status" value="1"/>
</dbReference>
<evidence type="ECO:0000259" key="7">
    <source>
        <dbReference type="PROSITE" id="PS50075"/>
    </source>
</evidence>
<protein>
    <submittedName>
        <fullName evidence="9">Type I polyketide synthase</fullName>
    </submittedName>
</protein>
<dbReference type="InterPro" id="IPR001227">
    <property type="entry name" value="Ac_transferase_dom_sf"/>
</dbReference>
<dbReference type="Gene3D" id="3.40.50.720">
    <property type="entry name" value="NAD(P)-binding Rossmann-like Domain"/>
    <property type="match status" value="1"/>
</dbReference>
<dbReference type="InterPro" id="IPR001242">
    <property type="entry name" value="Condensation_dom"/>
</dbReference>
<dbReference type="SUPFAM" id="SSF47336">
    <property type="entry name" value="ACP-like"/>
    <property type="match status" value="3"/>
</dbReference>
<dbReference type="Gene3D" id="3.40.366.10">
    <property type="entry name" value="Malonyl-Coenzyme A Acyl Carrier Protein, domain 2"/>
    <property type="match status" value="1"/>
</dbReference>
<feature type="region of interest" description="Disordered" evidence="6">
    <location>
        <begin position="1249"/>
        <end position="1294"/>
    </location>
</feature>
<organism evidence="9 10">
    <name type="scientific">Corynebacterium hansenii</name>
    <dbReference type="NCBI Taxonomy" id="394964"/>
    <lineage>
        <taxon>Bacteria</taxon>
        <taxon>Bacillati</taxon>
        <taxon>Actinomycetota</taxon>
        <taxon>Actinomycetes</taxon>
        <taxon>Mycobacteriales</taxon>
        <taxon>Corynebacteriaceae</taxon>
        <taxon>Corynebacterium</taxon>
    </lineage>
</organism>
<feature type="compositionally biased region" description="Low complexity" evidence="6">
    <location>
        <begin position="1385"/>
        <end position="1404"/>
    </location>
</feature>
<sequence>MTANPAIAPTDVAIVAAECRFPGIDGLDDLHRRIRAGAPVTGPVDGEAPGDPVDAPGYLPVGSDPGPVEEFDPAVFGMSDREAELLEPQARVLHELCLRALDSCGHGFGAGIGRAGVVLGATHPSFLHDRFPEFDPVGGADPVSVMEQSLGSYLDYLATGVAHRLKLTGPSYTVQTACSTSLVAVHLGTQQLLSGESDLVLAGGATIRTPSGRGYVHVPDGPFSADGRTRPYSADATGAVFTQGAGVVALRRATDAIADGDPILAIIRGSAVNNDGGRSAGLIAPSSSAHAEVIAEAQAMAGVDPRDVTYLEGHGTGTILGDPLEIAAMAGAFGPAERPWCTVGSVKSVLGHSEAASGIAGLLAVVAALRNRELPGLIGTGAPSPALPVEGSALRIADRPRTWGKPDDVLVAGVSSLGFGGTNCHVVVAQAPNAAGASGHGGAVDTGLPALLPHSAATRRSAKAFADALSDWAARHPGEAADAAWTLADGRARLPYRGAVVVDSTGRTLDVVRPRECSADARVVFAFPGGGAQRAGMLEDLVSAHPRWRRELDELSDAVAPHVGGDIRAICAPRAYGLDPVPAEDPLLGLPALVAAEIICAKALIDAGVRPAALIGHSTGEYAAAVVSGALTFRDIAPLLGARSRALASTAAGAMARVRGGADMAENLRAEFPSLEISALNSPVSTVVAGDVATISDLVASLGDAADVVPVTVAAHSSFVEPALPRVLRAAEGLRAGDPALPAYSAATAGPVDRHELSDARHWAGHLRNPVRFHETLVALVRDAGGPVAVVNVGPGASLAALAREAGDPGIIATVTAAGDDGTVSDASVAAAAAELWTAGAELDVPRGRRVPLPPYPFDRRKLWPADPDTSPRRGNSPGGSGGSGGAAGSGGAVSSGAAGAEAGPFHRIREVPLPPIGRRAPGPRTAVSLAADAESAVAALPGILARHAAADRILELRCASPDIARLVGAALRSLLAEIPARAIAVAGDVDVTAVDAAAAAGAMAVFDDGRGPRVEMPVPAAGVAADAPGALDAGEWELPDVAVILGGGGRVGRALGSALAESGVRVLVGTRGEGPGHVDPANADDVARLLRGAGCGPGSTVIVSTGVVGEKAFSEASEIDENTVREHFAAKSDVVGAVADACAMLGADAPGRVLVMSSLAAHVGGLGLAPYAAANRAAELVPPPSTRTTWTVIASDGWMLGGANSFGDRLLDGALPADCAVRHVVGLLRHPVDGTVLLTRRDPRAALPGRAAAGSGDVGGDRVLGTGDGPSADAAGSADGSATDETASPEHRVEGIRSAWRRALGRDIPDDADFFALGGSSLQATKLLAEVRDRHGLDMRLRDLLADPTFAGMAGRVAAAPAAPAADARGTDAVSAAETADGYAATTAGGPADRAGAGDAEPAPSQSNRTWPLTPVQRAYLTGRTRSFGIAAAACHSFVETVVPDLDVERLGAAVTAVIGRHPMLRAIVDAEGHHAVEPGDYIVPVTDCRRGGDSAAALDRWRERNATRTTPADRWPLVSVSVALADDGAHIGWSVDVLVCDAASFGVLFDEVSRAYRGEALPPAPSVHFGDHVRSLRITGADAAYWEERAELLPPAPDLGDPGDGAAAEFIRATHRLDAGLDEELTLAAARLGVTPTTVLLTAYAATLAAESGAAELSVVLTVFDRPAGFGGVIGDFTTLVPCALEVTGNSRVDVRSTGAAMFEVLDHATVPAPEILATRSALDGEPFRLPVVFTSTLGTQVDGGAGGRGLGSLVGGASQTPQVILDHQVFLWEGATHVQFDALASVFDAARLDGFLAAYLDNLAAIVAAGEGRPDGPAARADGPAGPEPDDADRAPEDAGASPDADPVPGDGPVPEESDPVLATWARILGVDRAGVDPDSTWAESGGDSLDAIRLVAALRALGIDADVDEIIGGATPATLSRRVADADLPAVPAAIVRHPAGEPFPLTPLQQAYLVGSRGGWAFGHDSAHFYVDYFDPDVTGDALRRAVRALIRHQPMLRAVVLDDGNQVVLDPRDPALDEPPVEVIDLRDADDGAVSGAIDGIRRTWPDEPVDPTRWPSFRVLAHLLPGGGARVHVQASLLFVDGWSFYLFFDQLLTFADDPNVVLPQPSLTFADYTATVAELDGAKRDADAEWWRGELPALPAPPALPLVSASGHGMVREARRLDAARARELFDRCRERSTTPTAVIGAAWARAVCALTGDEELLLTVLYFNRRPVAEDIDRVLGPFSTTTLITCAPRAWGSGAPDGFTGALARSLAHGAVTGVEVARMLSRHRASREVVAPVVFTSTLGFGDGASEAATARIDESDVHERVVTPQVLLDLQASAENGSIAVNLDSPAGAFRPEVTEWLMERVLADVDGFIDGEGFAKMEETEEPAISGGPSESGVDPMDPENSAAPRGAGAAAGTGATDAAGAVRAAPPTAATAAWNEGTCSPEALAAVAEEFAAALGRPVPADADLYREGGDSLTMIRIVAGLRSRRDLEILPEDFLADPTPAGVAARVRPRLDPASHVLPLCGGTGEPLYLLHPSGGDVLCYMGLARGLGDRPVYAISDPGLEGTPMPVDIAAVADAYAAVIVAHRRELGERGTHGLDGDGDGLLLGGWSMGGTVAHTLAVLLKGRGVRVAGLILLDSNSPDLIRALTGMDEAEVDAEFARRYLQSLQAFADGDVDASSVTAERPAASVARALDARGLSAGEVERRLSVFTRHLAGLAELSAPTLSGVPALLVEAGEKSPANSGVGMGVDDAVGVEKLGWGDALPAATEVATVAAHHYSILKDPALQDVVRLVGGFLARIGDELDAGREEVARPAGDDRPGADHGSGGRPTPAESRTKEPVDGGE</sequence>
<evidence type="ECO:0000256" key="4">
    <source>
        <dbReference type="ARBA" id="ARBA00022679"/>
    </source>
</evidence>
<evidence type="ECO:0000259" key="8">
    <source>
        <dbReference type="PROSITE" id="PS52004"/>
    </source>
</evidence>
<dbReference type="PROSITE" id="PS00012">
    <property type="entry name" value="PHOSPHOPANTETHEINE"/>
    <property type="match status" value="2"/>
</dbReference>
<evidence type="ECO:0000256" key="3">
    <source>
        <dbReference type="ARBA" id="ARBA00022553"/>
    </source>
</evidence>
<comment type="caution">
    <text evidence="9">The sequence shown here is derived from an EMBL/GenBank/DDBJ whole genome shotgun (WGS) entry which is preliminary data.</text>
</comment>
<dbReference type="PROSITE" id="PS52004">
    <property type="entry name" value="KS3_2"/>
    <property type="match status" value="1"/>
</dbReference>
<name>A0ABV7ZMY5_9CORY</name>
<feature type="compositionally biased region" description="Low complexity" evidence="6">
    <location>
        <begin position="1270"/>
        <end position="1285"/>
    </location>
</feature>
<accession>A0ABV7ZMY5</accession>
<dbReference type="EMBL" id="JBHRZN010000002">
    <property type="protein sequence ID" value="MFC3849878.1"/>
    <property type="molecule type" value="Genomic_DNA"/>
</dbReference>
<dbReference type="SMART" id="SM00827">
    <property type="entry name" value="PKS_AT"/>
    <property type="match status" value="1"/>
</dbReference>
<dbReference type="InterPro" id="IPR006162">
    <property type="entry name" value="Ppantetheine_attach_site"/>
</dbReference>
<dbReference type="Pfam" id="PF00975">
    <property type="entry name" value="Thioesterase"/>
    <property type="match status" value="1"/>
</dbReference>
<evidence type="ECO:0000256" key="2">
    <source>
        <dbReference type="ARBA" id="ARBA00022450"/>
    </source>
</evidence>
<dbReference type="InterPro" id="IPR036736">
    <property type="entry name" value="ACP-like_sf"/>
</dbReference>
<dbReference type="SUPFAM" id="SSF52151">
    <property type="entry name" value="FabD/lysophospholipase-like"/>
    <property type="match status" value="1"/>
</dbReference>
<dbReference type="RefSeq" id="WP_290289031.1">
    <property type="nucleotide sequence ID" value="NZ_CP047211.1"/>
</dbReference>
<comment type="cofactor">
    <cofactor evidence="1">
        <name>pantetheine 4'-phosphate</name>
        <dbReference type="ChEBI" id="CHEBI:47942"/>
    </cofactor>
</comment>
<dbReference type="Pfam" id="PF00668">
    <property type="entry name" value="Condensation"/>
    <property type="match status" value="2"/>
</dbReference>
<gene>
    <name evidence="9" type="ORF">ACFORJ_06830</name>
</gene>
<feature type="region of interest" description="Disordered" evidence="6">
    <location>
        <begin position="2376"/>
        <end position="2420"/>
    </location>
</feature>
<keyword evidence="10" id="KW-1185">Reference proteome</keyword>
<keyword evidence="5" id="KW-0511">Multifunctional enzyme</keyword>
<dbReference type="Gene3D" id="3.30.559.30">
    <property type="entry name" value="Nonribosomal peptide synthetase, condensation domain"/>
    <property type="match status" value="2"/>
</dbReference>
<dbReference type="Gene3D" id="3.30.70.3290">
    <property type="match status" value="1"/>
</dbReference>
<dbReference type="InterPro" id="IPR018201">
    <property type="entry name" value="Ketoacyl_synth_AS"/>
</dbReference>
<feature type="compositionally biased region" description="Basic and acidic residues" evidence="6">
    <location>
        <begin position="2833"/>
        <end position="2843"/>
    </location>
</feature>
<dbReference type="Gene3D" id="3.30.559.10">
    <property type="entry name" value="Chloramphenicol acetyltransferase-like domain"/>
    <property type="match status" value="2"/>
</dbReference>
<dbReference type="InterPro" id="IPR029058">
    <property type="entry name" value="AB_hydrolase_fold"/>
</dbReference>
<feature type="region of interest" description="Disordered" evidence="6">
    <location>
        <begin position="1385"/>
        <end position="1413"/>
    </location>
</feature>
<evidence type="ECO:0000256" key="5">
    <source>
        <dbReference type="ARBA" id="ARBA00023268"/>
    </source>
</evidence>
<dbReference type="InterPro" id="IPR014031">
    <property type="entry name" value="Ketoacyl_synth_C"/>
</dbReference>
<dbReference type="SMART" id="SM00823">
    <property type="entry name" value="PKS_PP"/>
    <property type="match status" value="3"/>
</dbReference>
<dbReference type="InterPro" id="IPR036291">
    <property type="entry name" value="NAD(P)-bd_dom_sf"/>
</dbReference>
<feature type="domain" description="Carrier" evidence="7">
    <location>
        <begin position="1288"/>
        <end position="1362"/>
    </location>
</feature>
<dbReference type="SMART" id="SM00825">
    <property type="entry name" value="PKS_KS"/>
    <property type="match status" value="1"/>
</dbReference>
<feature type="region of interest" description="Disordered" evidence="6">
    <location>
        <begin position="846"/>
        <end position="900"/>
    </location>
</feature>
<dbReference type="PANTHER" id="PTHR43775">
    <property type="entry name" value="FATTY ACID SYNTHASE"/>
    <property type="match status" value="1"/>
</dbReference>
<feature type="domain" description="Carrier" evidence="7">
    <location>
        <begin position="2436"/>
        <end position="2510"/>
    </location>
</feature>
<dbReference type="InterPro" id="IPR020841">
    <property type="entry name" value="PKS_Beta-ketoAc_synthase_dom"/>
</dbReference>
<dbReference type="SUPFAM" id="SSF52777">
    <property type="entry name" value="CoA-dependent acyltransferases"/>
    <property type="match status" value="4"/>
</dbReference>
<dbReference type="PROSITE" id="PS00606">
    <property type="entry name" value="KS3_1"/>
    <property type="match status" value="1"/>
</dbReference>
<dbReference type="Gene3D" id="3.40.47.10">
    <property type="match status" value="1"/>
</dbReference>
<dbReference type="InterPro" id="IPR020806">
    <property type="entry name" value="PKS_PP-bd"/>
</dbReference>
<dbReference type="InterPro" id="IPR020802">
    <property type="entry name" value="TesA-like"/>
</dbReference>
<dbReference type="Gene3D" id="3.40.50.1820">
    <property type="entry name" value="alpha/beta hydrolase"/>
    <property type="match status" value="1"/>
</dbReference>
<dbReference type="Pfam" id="PF00109">
    <property type="entry name" value="ketoacyl-synt"/>
    <property type="match status" value="1"/>
</dbReference>
<dbReference type="Pfam" id="PF00698">
    <property type="entry name" value="Acyl_transf_1"/>
    <property type="match status" value="1"/>
</dbReference>
<dbReference type="InterPro" id="IPR016035">
    <property type="entry name" value="Acyl_Trfase/lysoPLipase"/>
</dbReference>
<reference evidence="10" key="1">
    <citation type="journal article" date="2019" name="Int. J. Syst. Evol. Microbiol.">
        <title>The Global Catalogue of Microorganisms (GCM) 10K type strain sequencing project: providing services to taxonomists for standard genome sequencing and annotation.</title>
        <authorList>
            <consortium name="The Broad Institute Genomics Platform"/>
            <consortium name="The Broad Institute Genome Sequencing Center for Infectious Disease"/>
            <person name="Wu L."/>
            <person name="Ma J."/>
        </authorList>
    </citation>
    <scope>NUCLEOTIDE SEQUENCE [LARGE SCALE GENOMIC DNA]</scope>
    <source>
        <strain evidence="10">CCUG 53252</strain>
    </source>
</reference>
<dbReference type="Proteomes" id="UP001595751">
    <property type="component" value="Unassembled WGS sequence"/>
</dbReference>
<evidence type="ECO:0000313" key="10">
    <source>
        <dbReference type="Proteomes" id="UP001595751"/>
    </source>
</evidence>
<dbReference type="InterPro" id="IPR009081">
    <property type="entry name" value="PP-bd_ACP"/>
</dbReference>
<feature type="domain" description="Ketosynthase family 3 (KS3)" evidence="8">
    <location>
        <begin position="9"/>
        <end position="430"/>
    </location>
</feature>
<feature type="region of interest" description="Disordered" evidence="6">
    <location>
        <begin position="38"/>
        <end position="58"/>
    </location>
</feature>
<dbReference type="SUPFAM" id="SSF53474">
    <property type="entry name" value="alpha/beta-Hydrolases"/>
    <property type="match status" value="1"/>
</dbReference>
<feature type="compositionally biased region" description="Low complexity" evidence="6">
    <location>
        <begin position="1841"/>
        <end position="1856"/>
    </location>
</feature>
<dbReference type="InterPro" id="IPR032821">
    <property type="entry name" value="PKS_assoc"/>
</dbReference>
<evidence type="ECO:0000256" key="6">
    <source>
        <dbReference type="SAM" id="MobiDB-lite"/>
    </source>
</evidence>
<feature type="compositionally biased region" description="Basic and acidic residues" evidence="6">
    <location>
        <begin position="2804"/>
        <end position="2820"/>
    </location>
</feature>
<dbReference type="PANTHER" id="PTHR43775:SF37">
    <property type="entry name" value="SI:DKEY-61P9.11"/>
    <property type="match status" value="1"/>
</dbReference>
<dbReference type="InterPro" id="IPR001031">
    <property type="entry name" value="Thioesterase"/>
</dbReference>
<keyword evidence="3" id="KW-0597">Phosphoprotein</keyword>
<dbReference type="InterPro" id="IPR023213">
    <property type="entry name" value="CAT-like_dom_sf"/>
</dbReference>
<dbReference type="InterPro" id="IPR014043">
    <property type="entry name" value="Acyl_transferase_dom"/>
</dbReference>
<evidence type="ECO:0000313" key="9">
    <source>
        <dbReference type="EMBL" id="MFC3849878.1"/>
    </source>
</evidence>
<feature type="domain" description="Carrier" evidence="7">
    <location>
        <begin position="1855"/>
        <end position="1931"/>
    </location>
</feature>
<feature type="region of interest" description="Disordered" evidence="6">
    <location>
        <begin position="1814"/>
        <end position="1861"/>
    </location>
</feature>
<dbReference type="SUPFAM" id="SSF51735">
    <property type="entry name" value="NAD(P)-binding Rossmann-fold domains"/>
    <property type="match status" value="1"/>
</dbReference>
<feature type="compositionally biased region" description="Low complexity" evidence="6">
    <location>
        <begin position="2400"/>
        <end position="2420"/>
    </location>
</feature>
<keyword evidence="2" id="KW-0596">Phosphopantetheine</keyword>
<evidence type="ECO:0000256" key="1">
    <source>
        <dbReference type="ARBA" id="ARBA00001957"/>
    </source>
</evidence>
<dbReference type="Gene3D" id="1.10.1200.10">
    <property type="entry name" value="ACP-like"/>
    <property type="match status" value="3"/>
</dbReference>